<feature type="compositionally biased region" description="Polar residues" evidence="3">
    <location>
        <begin position="180"/>
        <end position="204"/>
    </location>
</feature>
<dbReference type="GO" id="GO:0001228">
    <property type="term" value="F:DNA-binding transcription activator activity, RNA polymerase II-specific"/>
    <property type="evidence" value="ECO:0007669"/>
    <property type="project" value="TreeGrafter"/>
</dbReference>
<evidence type="ECO:0000313" key="4">
    <source>
        <dbReference type="EMBL" id="KKK18992.1"/>
    </source>
</evidence>
<feature type="region of interest" description="Disordered" evidence="3">
    <location>
        <begin position="157"/>
        <end position="230"/>
    </location>
</feature>
<evidence type="ECO:0000256" key="3">
    <source>
        <dbReference type="SAM" id="MobiDB-lite"/>
    </source>
</evidence>
<protein>
    <submittedName>
        <fullName evidence="4">BZIP transcription factor FlbB</fullName>
    </submittedName>
</protein>
<accession>A0A0F8X5X6</accession>
<evidence type="ECO:0000256" key="2">
    <source>
        <dbReference type="ARBA" id="ARBA00023242"/>
    </source>
</evidence>
<dbReference type="Gene3D" id="1.20.5.170">
    <property type="match status" value="1"/>
</dbReference>
<name>A0A0F8X5X6_9EURO</name>
<gene>
    <name evidence="4" type="ORF">ARAM_001480</name>
</gene>
<dbReference type="InterPro" id="IPR046347">
    <property type="entry name" value="bZIP_sf"/>
</dbReference>
<dbReference type="STRING" id="308745.A0A0F8X5X6"/>
<comment type="subcellular location">
    <subcellularLocation>
        <location evidence="1">Nucleus</location>
    </subcellularLocation>
</comment>
<dbReference type="PANTHER" id="PTHR40621:SF6">
    <property type="entry name" value="AP-1-LIKE TRANSCRIPTION FACTOR YAP1-RELATED"/>
    <property type="match status" value="1"/>
</dbReference>
<feature type="region of interest" description="Disordered" evidence="3">
    <location>
        <begin position="49"/>
        <end position="96"/>
    </location>
</feature>
<keyword evidence="5" id="KW-1185">Reference proteome</keyword>
<dbReference type="GO" id="GO:0090575">
    <property type="term" value="C:RNA polymerase II transcription regulator complex"/>
    <property type="evidence" value="ECO:0007669"/>
    <property type="project" value="TreeGrafter"/>
</dbReference>
<dbReference type="CDD" id="cd14688">
    <property type="entry name" value="bZIP_YAP"/>
    <property type="match status" value="1"/>
</dbReference>
<dbReference type="GO" id="GO:0000976">
    <property type="term" value="F:transcription cis-regulatory region binding"/>
    <property type="evidence" value="ECO:0007669"/>
    <property type="project" value="InterPro"/>
</dbReference>
<sequence length="420" mass="46396">MTSLSNGPMPLEHGDLNRQSMQQGLHGQPSQSNLKGSVGGSIGTEFFKLFGGGQKNVTRDGQPAKRRGPKPDSRPALTRRQELNRQAQRTHRERKEQYMRALETEVSRLREAYTQEISAANLAVHQHREMIASLTDENSLLKEVLAAHNIDYGAELERRKAERPTPRFQSSPFAAGGSVGSQTAGVPSSSGNTYYTTPPTTVSAELSPRLNGVDQADFSPTQELGSSNQPIPIVPCDALAVIDRRPPVQGGGIFEDDPQLQIDFILTLESPCRDHTDYLCRRSITEAEDEDMPFSGHALMATCPPPSYIAATTDEQVYPHKTYDLPHANLTTLLNLSRQLVSEGQITPIMALQALKGHQVYRKLTRDDVKLIMETLETKVRCYGFGAVMEDFELMDCFSSVLGSKIDRGFSQAADEMLYS</sequence>
<keyword evidence="2" id="KW-0539">Nucleus</keyword>
<dbReference type="Proteomes" id="UP000034291">
    <property type="component" value="Unassembled WGS sequence"/>
</dbReference>
<dbReference type="OrthoDB" id="2590011at2759"/>
<dbReference type="PANTHER" id="PTHR40621">
    <property type="entry name" value="TRANSCRIPTION FACTOR KAPC-RELATED"/>
    <property type="match status" value="1"/>
</dbReference>
<dbReference type="EMBL" id="JZBS01002374">
    <property type="protein sequence ID" value="KKK18992.1"/>
    <property type="molecule type" value="Genomic_DNA"/>
</dbReference>
<feature type="compositionally biased region" description="Polar residues" evidence="3">
    <location>
        <begin position="218"/>
        <end position="230"/>
    </location>
</feature>
<feature type="compositionally biased region" description="Basic and acidic residues" evidence="3">
    <location>
        <begin position="69"/>
        <end position="83"/>
    </location>
</feature>
<dbReference type="SUPFAM" id="SSF57959">
    <property type="entry name" value="Leucine zipper domain"/>
    <property type="match status" value="1"/>
</dbReference>
<comment type="caution">
    <text evidence="4">The sequence shown here is derived from an EMBL/GenBank/DDBJ whole genome shotgun (WGS) entry which is preliminary data.</text>
</comment>
<dbReference type="InterPro" id="IPR050936">
    <property type="entry name" value="AP-1-like"/>
</dbReference>
<evidence type="ECO:0000256" key="1">
    <source>
        <dbReference type="ARBA" id="ARBA00004123"/>
    </source>
</evidence>
<evidence type="ECO:0000313" key="5">
    <source>
        <dbReference type="Proteomes" id="UP000034291"/>
    </source>
</evidence>
<reference evidence="4 5" key="1">
    <citation type="submission" date="2015-02" db="EMBL/GenBank/DDBJ databases">
        <title>Draft Genome Sequences of Two Closely-Related Aflatoxigenic Aspergillus Species Obtained from the Cote d'Ivoire.</title>
        <authorList>
            <person name="Moore G.G."/>
            <person name="Beltz S.B."/>
            <person name="Mack B.M."/>
        </authorList>
    </citation>
    <scope>NUCLEOTIDE SEQUENCE [LARGE SCALE GENOMIC DNA]</scope>
    <source>
        <strain evidence="4 5">SRRC1468</strain>
    </source>
</reference>
<dbReference type="AlphaFoldDB" id="A0A0F8X5X6"/>
<proteinExistence type="predicted"/>
<organism evidence="4 5">
    <name type="scientific">Aspergillus rambellii</name>
    <dbReference type="NCBI Taxonomy" id="308745"/>
    <lineage>
        <taxon>Eukaryota</taxon>
        <taxon>Fungi</taxon>
        <taxon>Dikarya</taxon>
        <taxon>Ascomycota</taxon>
        <taxon>Pezizomycotina</taxon>
        <taxon>Eurotiomycetes</taxon>
        <taxon>Eurotiomycetidae</taxon>
        <taxon>Eurotiales</taxon>
        <taxon>Aspergillaceae</taxon>
        <taxon>Aspergillus</taxon>
        <taxon>Aspergillus subgen. Nidulantes</taxon>
    </lineage>
</organism>